<dbReference type="Gene3D" id="3.30.110.70">
    <property type="entry name" value="Hypothetical protein apc22750. Chain B"/>
    <property type="match status" value="1"/>
</dbReference>
<dbReference type="SUPFAM" id="SSF117782">
    <property type="entry name" value="YbjQ-like"/>
    <property type="match status" value="1"/>
</dbReference>
<protein>
    <recommendedName>
        <fullName evidence="2">UPF0145 protein SAMN04488051_11357</fullName>
    </recommendedName>
</protein>
<evidence type="ECO:0000313" key="3">
    <source>
        <dbReference type="EMBL" id="SEB01058.1"/>
    </source>
</evidence>
<evidence type="ECO:0000313" key="4">
    <source>
        <dbReference type="Proteomes" id="UP000198773"/>
    </source>
</evidence>
<dbReference type="PANTHER" id="PTHR34068">
    <property type="entry name" value="UPF0145 PROTEIN YBJQ"/>
    <property type="match status" value="1"/>
</dbReference>
<accession>A0A1H4FWP9</accession>
<dbReference type="STRING" id="152573.SAMN04488051_11357"/>
<dbReference type="Proteomes" id="UP000198773">
    <property type="component" value="Unassembled WGS sequence"/>
</dbReference>
<keyword evidence="4" id="KW-1185">Reference proteome</keyword>
<proteinExistence type="inferred from homology"/>
<evidence type="ECO:0000256" key="2">
    <source>
        <dbReference type="HAMAP-Rule" id="MF_00338"/>
    </source>
</evidence>
<dbReference type="AlphaFoldDB" id="A0A1H4FWP9"/>
<dbReference type="RefSeq" id="WP_091345223.1">
    <property type="nucleotide sequence ID" value="NZ_FNRM01000013.1"/>
</dbReference>
<evidence type="ECO:0000256" key="1">
    <source>
        <dbReference type="ARBA" id="ARBA00010751"/>
    </source>
</evidence>
<dbReference type="InterPro" id="IPR035439">
    <property type="entry name" value="UPF0145_dom_sf"/>
</dbReference>
<dbReference type="InterPro" id="IPR002765">
    <property type="entry name" value="UPF0145_YbjQ-like"/>
</dbReference>
<organism evidence="3 4">
    <name type="scientific">Alkalimonas amylolytica</name>
    <dbReference type="NCBI Taxonomy" id="152573"/>
    <lineage>
        <taxon>Bacteria</taxon>
        <taxon>Pseudomonadati</taxon>
        <taxon>Pseudomonadota</taxon>
        <taxon>Gammaproteobacteria</taxon>
        <taxon>Alkalimonas</taxon>
    </lineage>
</organism>
<sequence length="106" mass="11045">MLFTTTDSLPGYQIQAVLGVVTGNVVQSKHVGRDIMAGLKGIVGGELKGYTEMMSEARDTAIQRLVADASKLGADAVVGIRFTTSAILAGSCELLAYGTAVKLQRA</sequence>
<comment type="similarity">
    <text evidence="1 2">Belongs to the UPF0145 family.</text>
</comment>
<reference evidence="3 4" key="1">
    <citation type="submission" date="2016-10" db="EMBL/GenBank/DDBJ databases">
        <authorList>
            <person name="de Groot N.N."/>
        </authorList>
    </citation>
    <scope>NUCLEOTIDE SEQUENCE [LARGE SCALE GENOMIC DNA]</scope>
    <source>
        <strain evidence="3 4">CGMCC 1.3430</strain>
    </source>
</reference>
<name>A0A1H4FWP9_ALKAM</name>
<dbReference type="HAMAP" id="MF_00338">
    <property type="entry name" value="UPF0145"/>
    <property type="match status" value="1"/>
</dbReference>
<dbReference type="EMBL" id="FNRM01000013">
    <property type="protein sequence ID" value="SEB01058.1"/>
    <property type="molecule type" value="Genomic_DNA"/>
</dbReference>
<gene>
    <name evidence="3" type="ORF">SAMN04488051_11357</name>
</gene>
<dbReference type="OrthoDB" id="9796448at2"/>
<dbReference type="Pfam" id="PF01906">
    <property type="entry name" value="YbjQ_1"/>
    <property type="match status" value="1"/>
</dbReference>
<dbReference type="PANTHER" id="PTHR34068:SF2">
    <property type="entry name" value="UPF0145 PROTEIN SCO3412"/>
    <property type="match status" value="1"/>
</dbReference>